<dbReference type="GO" id="GO:0005886">
    <property type="term" value="C:plasma membrane"/>
    <property type="evidence" value="ECO:0007669"/>
    <property type="project" value="UniProtKB-SubCell"/>
</dbReference>
<reference evidence="14" key="1">
    <citation type="submission" date="2025-08" db="UniProtKB">
        <authorList>
            <consortium name="Ensembl"/>
        </authorList>
    </citation>
    <scope>IDENTIFICATION</scope>
</reference>
<dbReference type="PANTHER" id="PTHR11860">
    <property type="entry name" value="POLYMERIC-IMMUNOGLOBULIN RECEPTOR"/>
    <property type="match status" value="1"/>
</dbReference>
<evidence type="ECO:0000256" key="3">
    <source>
        <dbReference type="ARBA" id="ARBA00022692"/>
    </source>
</evidence>
<evidence type="ECO:0000259" key="13">
    <source>
        <dbReference type="Pfam" id="PF07686"/>
    </source>
</evidence>
<evidence type="ECO:0000256" key="6">
    <source>
        <dbReference type="ARBA" id="ARBA00022989"/>
    </source>
</evidence>
<evidence type="ECO:0000256" key="4">
    <source>
        <dbReference type="ARBA" id="ARBA00022729"/>
    </source>
</evidence>
<keyword evidence="8" id="KW-1015">Disulfide bond</keyword>
<comment type="similarity">
    <text evidence="11">Belongs to the CD300 family.</text>
</comment>
<dbReference type="InterPro" id="IPR013106">
    <property type="entry name" value="Ig_V-set"/>
</dbReference>
<dbReference type="SUPFAM" id="SSF48726">
    <property type="entry name" value="Immunoglobulin"/>
    <property type="match status" value="1"/>
</dbReference>
<dbReference type="InterPro" id="IPR036179">
    <property type="entry name" value="Ig-like_dom_sf"/>
</dbReference>
<dbReference type="GO" id="GO:0002376">
    <property type="term" value="P:immune system process"/>
    <property type="evidence" value="ECO:0007669"/>
    <property type="project" value="UniProtKB-KW"/>
</dbReference>
<evidence type="ECO:0000256" key="9">
    <source>
        <dbReference type="ARBA" id="ARBA00023170"/>
    </source>
</evidence>
<keyword evidence="4 12" id="KW-0732">Signal</keyword>
<keyword evidence="2" id="KW-1003">Cell membrane</keyword>
<evidence type="ECO:0000256" key="11">
    <source>
        <dbReference type="ARBA" id="ARBA00043958"/>
    </source>
</evidence>
<keyword evidence="15" id="KW-1185">Reference proteome</keyword>
<accession>A0A8C6WCT6</accession>
<dbReference type="Ensembl" id="ENSNGAT00000030025.1">
    <property type="protein sequence ID" value="ENSNGAP00000024319.1"/>
    <property type="gene ID" value="ENSNGAG00000022616.1"/>
</dbReference>
<dbReference type="PANTHER" id="PTHR11860:SF101">
    <property type="entry name" value="CMRF35-LIKE MOLECULE 1"/>
    <property type="match status" value="1"/>
</dbReference>
<evidence type="ECO:0000256" key="12">
    <source>
        <dbReference type="SAM" id="SignalP"/>
    </source>
</evidence>
<keyword evidence="3" id="KW-0812">Transmembrane</keyword>
<dbReference type="GeneTree" id="ENSGT00940000154332"/>
<dbReference type="AlphaFoldDB" id="A0A8C6WCT6"/>
<dbReference type="GO" id="GO:0004888">
    <property type="term" value="F:transmembrane signaling receptor activity"/>
    <property type="evidence" value="ECO:0007669"/>
    <property type="project" value="TreeGrafter"/>
</dbReference>
<keyword evidence="9" id="KW-0675">Receptor</keyword>
<sequence length="75" mass="8775">MWLLPALLFFLLCGTLPETEKLMKTDRVSIRDNQTDFIFTVTMEDLRRSDADIYWCAIERSGIDHRSKVNVIIDP</sequence>
<name>A0A8C6WCT6_NANGA</name>
<dbReference type="Gene3D" id="2.60.40.10">
    <property type="entry name" value="Immunoglobulins"/>
    <property type="match status" value="1"/>
</dbReference>
<evidence type="ECO:0000256" key="5">
    <source>
        <dbReference type="ARBA" id="ARBA00022859"/>
    </source>
</evidence>
<dbReference type="InterPro" id="IPR013783">
    <property type="entry name" value="Ig-like_fold"/>
</dbReference>
<comment type="subcellular location">
    <subcellularLocation>
        <location evidence="1">Cell membrane</location>
        <topology evidence="1">Single-pass type I membrane protein</topology>
    </subcellularLocation>
</comment>
<evidence type="ECO:0000313" key="15">
    <source>
        <dbReference type="Proteomes" id="UP000694381"/>
    </source>
</evidence>
<evidence type="ECO:0000256" key="8">
    <source>
        <dbReference type="ARBA" id="ARBA00023157"/>
    </source>
</evidence>
<evidence type="ECO:0000256" key="2">
    <source>
        <dbReference type="ARBA" id="ARBA00022475"/>
    </source>
</evidence>
<protein>
    <recommendedName>
        <fullName evidence="13">Immunoglobulin V-set domain-containing protein</fullName>
    </recommendedName>
</protein>
<keyword evidence="7" id="KW-0472">Membrane</keyword>
<dbReference type="Pfam" id="PF07686">
    <property type="entry name" value="V-set"/>
    <property type="match status" value="1"/>
</dbReference>
<keyword evidence="10" id="KW-0393">Immunoglobulin domain</keyword>
<feature type="chain" id="PRO_5034140357" description="Immunoglobulin V-set domain-containing protein" evidence="12">
    <location>
        <begin position="18"/>
        <end position="75"/>
    </location>
</feature>
<evidence type="ECO:0000313" key="14">
    <source>
        <dbReference type="Ensembl" id="ENSNGAP00000024319.1"/>
    </source>
</evidence>
<evidence type="ECO:0000256" key="1">
    <source>
        <dbReference type="ARBA" id="ARBA00004251"/>
    </source>
</evidence>
<dbReference type="Proteomes" id="UP000694381">
    <property type="component" value="Unassembled WGS sequence"/>
</dbReference>
<evidence type="ECO:0000256" key="7">
    <source>
        <dbReference type="ARBA" id="ARBA00023136"/>
    </source>
</evidence>
<feature type="signal peptide" evidence="12">
    <location>
        <begin position="1"/>
        <end position="17"/>
    </location>
</feature>
<proteinExistence type="inferred from homology"/>
<reference evidence="14" key="2">
    <citation type="submission" date="2025-09" db="UniProtKB">
        <authorList>
            <consortium name="Ensembl"/>
        </authorList>
    </citation>
    <scope>IDENTIFICATION</scope>
</reference>
<feature type="domain" description="Immunoglobulin V-set" evidence="13">
    <location>
        <begin position="19"/>
        <end position="65"/>
    </location>
</feature>
<evidence type="ECO:0000256" key="10">
    <source>
        <dbReference type="ARBA" id="ARBA00023319"/>
    </source>
</evidence>
<keyword evidence="6" id="KW-1133">Transmembrane helix</keyword>
<dbReference type="InterPro" id="IPR050671">
    <property type="entry name" value="CD300_family_receptors"/>
</dbReference>
<keyword evidence="5" id="KW-0391">Immunity</keyword>
<organism evidence="14 15">
    <name type="scientific">Nannospalax galili</name>
    <name type="common">Northern Israeli blind subterranean mole rat</name>
    <name type="synonym">Spalax galili</name>
    <dbReference type="NCBI Taxonomy" id="1026970"/>
    <lineage>
        <taxon>Eukaryota</taxon>
        <taxon>Metazoa</taxon>
        <taxon>Chordata</taxon>
        <taxon>Craniata</taxon>
        <taxon>Vertebrata</taxon>
        <taxon>Euteleostomi</taxon>
        <taxon>Mammalia</taxon>
        <taxon>Eutheria</taxon>
        <taxon>Euarchontoglires</taxon>
        <taxon>Glires</taxon>
        <taxon>Rodentia</taxon>
        <taxon>Myomorpha</taxon>
        <taxon>Muroidea</taxon>
        <taxon>Spalacidae</taxon>
        <taxon>Spalacinae</taxon>
        <taxon>Nannospalax</taxon>
    </lineage>
</organism>